<dbReference type="Pfam" id="PF11374">
    <property type="entry name" value="DUF3176"/>
    <property type="match status" value="1"/>
</dbReference>
<dbReference type="EMBL" id="FP929139">
    <property type="protein sequence ID" value="CBY01564.1"/>
    <property type="molecule type" value="Genomic_DNA"/>
</dbReference>
<dbReference type="PANTHER" id="PTHR35394">
    <property type="entry name" value="DUF3176 DOMAIN-CONTAINING PROTEIN"/>
    <property type="match status" value="1"/>
</dbReference>
<evidence type="ECO:0000256" key="1">
    <source>
        <dbReference type="SAM" id="MobiDB-lite"/>
    </source>
</evidence>
<dbReference type="RefSeq" id="XP_003845043.1">
    <property type="nucleotide sequence ID" value="XM_003844995.1"/>
</dbReference>
<dbReference type="GeneID" id="13285882"/>
<feature type="transmembrane region" description="Helical" evidence="2">
    <location>
        <begin position="188"/>
        <end position="214"/>
    </location>
</feature>
<keyword evidence="2" id="KW-0472">Membrane</keyword>
<dbReference type="HOGENOM" id="CLU_015092_1_0_1"/>
<feature type="region of interest" description="Disordered" evidence="1">
    <location>
        <begin position="67"/>
        <end position="87"/>
    </location>
</feature>
<feature type="transmembrane region" description="Helical" evidence="2">
    <location>
        <begin position="681"/>
        <end position="705"/>
    </location>
</feature>
<feature type="region of interest" description="Disordered" evidence="1">
    <location>
        <begin position="1"/>
        <end position="35"/>
    </location>
</feature>
<dbReference type="Proteomes" id="UP000002668">
    <property type="component" value="Genome"/>
</dbReference>
<dbReference type="STRING" id="985895.E5AEC5"/>
<feature type="compositionally biased region" description="Polar residues" evidence="1">
    <location>
        <begin position="75"/>
        <end position="87"/>
    </location>
</feature>
<name>E5AEC5_LEPMJ</name>
<evidence type="ECO:0000313" key="3">
    <source>
        <dbReference type="EMBL" id="CBY01564.1"/>
    </source>
</evidence>
<dbReference type="VEuPathDB" id="FungiDB:LEMA_P003510.1"/>
<organism evidence="3 4">
    <name type="scientific">Leptosphaeria maculans (strain JN3 / isolate v23.1.3 / race Av1-4-5-6-7-8)</name>
    <name type="common">Blackleg fungus</name>
    <name type="synonym">Phoma lingam</name>
    <dbReference type="NCBI Taxonomy" id="985895"/>
    <lineage>
        <taxon>Eukaryota</taxon>
        <taxon>Fungi</taxon>
        <taxon>Dikarya</taxon>
        <taxon>Ascomycota</taxon>
        <taxon>Pezizomycotina</taxon>
        <taxon>Dothideomycetes</taxon>
        <taxon>Pleosporomycetidae</taxon>
        <taxon>Pleosporales</taxon>
        <taxon>Pleosporineae</taxon>
        <taxon>Leptosphaeriaceae</taxon>
        <taxon>Plenodomus</taxon>
        <taxon>Plenodomus lingam/Leptosphaeria maculans species complex</taxon>
    </lineage>
</organism>
<evidence type="ECO:0000313" key="4">
    <source>
        <dbReference type="Proteomes" id="UP000002668"/>
    </source>
</evidence>
<keyword evidence="2" id="KW-0812">Transmembrane</keyword>
<dbReference type="OMA" id="NESTWYW"/>
<proteinExistence type="predicted"/>
<protein>
    <submittedName>
        <fullName evidence="3">Uncharacterized protein</fullName>
    </submittedName>
</protein>
<dbReference type="InParanoid" id="E5AEC5"/>
<gene>
    <name evidence="3" type="ORF">LEMA_P003510.1</name>
</gene>
<dbReference type="AlphaFoldDB" id="E5AEC5"/>
<keyword evidence="2" id="KW-1133">Transmembrane helix</keyword>
<reference evidence="4" key="1">
    <citation type="journal article" date="2011" name="Nat. Commun.">
        <title>Effector diversification within compartments of the Leptosphaeria maculans genome affected by Repeat-Induced Point mutations.</title>
        <authorList>
            <person name="Rouxel T."/>
            <person name="Grandaubert J."/>
            <person name="Hane J.K."/>
            <person name="Hoede C."/>
            <person name="van de Wouw A.P."/>
            <person name="Couloux A."/>
            <person name="Dominguez V."/>
            <person name="Anthouard V."/>
            <person name="Bally P."/>
            <person name="Bourras S."/>
            <person name="Cozijnsen A.J."/>
            <person name="Ciuffetti L.M."/>
            <person name="Degrave A."/>
            <person name="Dilmaghani A."/>
            <person name="Duret L."/>
            <person name="Fudal I."/>
            <person name="Goodwin S.B."/>
            <person name="Gout L."/>
            <person name="Glaser N."/>
            <person name="Linglin J."/>
            <person name="Kema G.H.J."/>
            <person name="Lapalu N."/>
            <person name="Lawrence C.B."/>
            <person name="May K."/>
            <person name="Meyer M."/>
            <person name="Ollivier B."/>
            <person name="Poulain J."/>
            <person name="Schoch C.L."/>
            <person name="Simon A."/>
            <person name="Spatafora J.W."/>
            <person name="Stachowiak A."/>
            <person name="Turgeon B.G."/>
            <person name="Tyler B.M."/>
            <person name="Vincent D."/>
            <person name="Weissenbach J."/>
            <person name="Amselem J."/>
            <person name="Quesneville H."/>
            <person name="Oliver R.P."/>
            <person name="Wincker P."/>
            <person name="Balesdent M.-H."/>
            <person name="Howlett B.J."/>
        </authorList>
    </citation>
    <scope>NUCLEOTIDE SEQUENCE [LARGE SCALE GENOMIC DNA]</scope>
    <source>
        <strain evidence="4">JN3 / isolate v23.1.3 / race Av1-4-5-6-7-8</strain>
    </source>
</reference>
<evidence type="ECO:0000256" key="2">
    <source>
        <dbReference type="SAM" id="Phobius"/>
    </source>
</evidence>
<feature type="compositionally biased region" description="Pro residues" evidence="1">
    <location>
        <begin position="1"/>
        <end position="10"/>
    </location>
</feature>
<feature type="transmembrane region" description="Helical" evidence="2">
    <location>
        <begin position="259"/>
        <end position="281"/>
    </location>
</feature>
<keyword evidence="4" id="KW-1185">Reference proteome</keyword>
<accession>E5AEC5</accession>
<dbReference type="OrthoDB" id="5376804at2759"/>
<dbReference type="InterPro" id="IPR021514">
    <property type="entry name" value="DUF3176"/>
</dbReference>
<dbReference type="PANTHER" id="PTHR35394:SF5">
    <property type="entry name" value="DUF3176 DOMAIN-CONTAINING PROTEIN"/>
    <property type="match status" value="1"/>
</dbReference>
<dbReference type="eggNOG" id="ENOG502SJ4T">
    <property type="taxonomic scope" value="Eukaryota"/>
</dbReference>
<feature type="transmembrane region" description="Helical" evidence="2">
    <location>
        <begin position="155"/>
        <end position="176"/>
    </location>
</feature>
<sequence length="785" mass="87611">MSTHSTPPPATQSTLGYHEREQIRANDTSSPRLQLDNQDSVSLLSSSLSQEEDGQTQDLHRLESIDIDRSDGYRNETTPAVASTSANIQAAATSSRASSTIASHNDVNEHKTGWLSKLRGRFTAMLPPKRKQSPSTPKPPNRIKKWLQSHRYLNIWWWEILCCVFALAALIAIVVTVRAHEHKPLPKWQYGLTVNAMIAAYTVILKAAAGLVLAEGISHLKWIAVARPQSLSSFVAHDNASRGPLGALKLLWKNQYRSGGLHMTPFISSLGALITILVLLVDPFSQQIIKTYECERRVIGEYGNIARTNSYTEAGKHSGAGEATIPLSVRGAVNNGMFASRKPDVEFVCRTGNCSFTEEYATLAFCSSCMDVTDELKFVQYDGYDDIFNQTTPYTNVSLTIDDRRTLTLSRGGSAMSRGYLGLVSHFDSELNMIRWDGLMATPEQNQTIKGYRCRLYPCIKTFKAYVRTGRIAEEEVEASGDVFSSVITRTNRALRVAADLKCLDDPRQADVLHKLGYEFNETTRWLPYNVSWTNGTMEHPVLEPSMYYNPCERAPANQHADLCNGNKTSTKALEVIPAHCIYNIGQITTTSLSDNLFSQMFTGYIRNSWTYGYAGYEGTEALTALYNGGSGNGTLKDVEGMLKNMTDGLTTYMRQADSAVESYRALGDMYNYTSCIEVRWAWLSYAAMIVGSLLIFFIWMVVYARRDQSRLRRQWKDEDSVPLIHDFKSSALDFLFHGMDAETLRHMANMGATNQTGELEKRAEKVMVALIATEQGWKLSSAAS</sequence>